<dbReference type="Pfam" id="PF01535">
    <property type="entry name" value="PPR"/>
    <property type="match status" value="1"/>
</dbReference>
<dbReference type="PROSITE" id="PS51375">
    <property type="entry name" value="PPR"/>
    <property type="match status" value="3"/>
</dbReference>
<name>A0A6J1BGD6_9ROSI</name>
<feature type="repeat" description="PPR" evidence="3">
    <location>
        <begin position="149"/>
        <end position="183"/>
    </location>
</feature>
<keyword evidence="2" id="KW-0677">Repeat</keyword>
<dbReference type="GeneID" id="110427340"/>
<feature type="domain" description="PROP1-like PPR" evidence="4">
    <location>
        <begin position="83"/>
        <end position="219"/>
    </location>
</feature>
<accession>A0A6J1BGD6</accession>
<dbReference type="InterPro" id="IPR011990">
    <property type="entry name" value="TPR-like_helical_dom_sf"/>
</dbReference>
<organism evidence="5 6">
    <name type="scientific">Herrania umbratica</name>
    <dbReference type="NCBI Taxonomy" id="108875"/>
    <lineage>
        <taxon>Eukaryota</taxon>
        <taxon>Viridiplantae</taxon>
        <taxon>Streptophyta</taxon>
        <taxon>Embryophyta</taxon>
        <taxon>Tracheophyta</taxon>
        <taxon>Spermatophyta</taxon>
        <taxon>Magnoliopsida</taxon>
        <taxon>eudicotyledons</taxon>
        <taxon>Gunneridae</taxon>
        <taxon>Pentapetalae</taxon>
        <taxon>rosids</taxon>
        <taxon>malvids</taxon>
        <taxon>Malvales</taxon>
        <taxon>Malvaceae</taxon>
        <taxon>Byttnerioideae</taxon>
        <taxon>Herrania</taxon>
    </lineage>
</organism>
<dbReference type="Gene3D" id="1.25.40.10">
    <property type="entry name" value="Tetratricopeptide repeat domain"/>
    <property type="match status" value="2"/>
</dbReference>
<dbReference type="NCBIfam" id="TIGR00756">
    <property type="entry name" value="PPR"/>
    <property type="match status" value="3"/>
</dbReference>
<dbReference type="PANTHER" id="PTHR47941">
    <property type="entry name" value="PENTATRICOPEPTIDE REPEAT-CONTAINING PROTEIN 3, MITOCHONDRIAL"/>
    <property type="match status" value="1"/>
</dbReference>
<dbReference type="AlphaFoldDB" id="A0A6J1BGD6"/>
<gene>
    <name evidence="6" type="primary">LOC110427340</name>
</gene>
<proteinExistence type="inferred from homology"/>
<evidence type="ECO:0000256" key="1">
    <source>
        <dbReference type="ARBA" id="ARBA00007626"/>
    </source>
</evidence>
<evidence type="ECO:0000259" key="4">
    <source>
        <dbReference type="Pfam" id="PF17177"/>
    </source>
</evidence>
<evidence type="ECO:0000313" key="6">
    <source>
        <dbReference type="RefSeq" id="XP_021298501.1"/>
    </source>
</evidence>
<evidence type="ECO:0000256" key="2">
    <source>
        <dbReference type="ARBA" id="ARBA00022737"/>
    </source>
</evidence>
<comment type="similarity">
    <text evidence="1">Belongs to the PPR family. P subfamily.</text>
</comment>
<dbReference type="InterPro" id="IPR002885">
    <property type="entry name" value="PPR_rpt"/>
</dbReference>
<evidence type="ECO:0000313" key="5">
    <source>
        <dbReference type="Proteomes" id="UP000504621"/>
    </source>
</evidence>
<dbReference type="InterPro" id="IPR033443">
    <property type="entry name" value="PROP1-like_PPR_dom"/>
</dbReference>
<feature type="repeat" description="PPR" evidence="3">
    <location>
        <begin position="79"/>
        <end position="113"/>
    </location>
</feature>
<feature type="repeat" description="PPR" evidence="3">
    <location>
        <begin position="114"/>
        <end position="148"/>
    </location>
</feature>
<dbReference type="OrthoDB" id="185373at2759"/>
<protein>
    <submittedName>
        <fullName evidence="6">Pentatricopeptide repeat-containing protein At1g80880, mitochondrial</fullName>
    </submittedName>
</protein>
<sequence>MEKFRMTPDEEAFRTLLNALCRYGNVEEAEEIMLKKKKLVALETDGFNIILNGWCNILVDVVEAKRVWREMTKYCIMPNGTSYTHMISCFSKDGNLFDSLRLYNEMKKRSWDPGIEVYKSLVYVLTRSNCLNEAQNILKKMKETGLQPDSATYNSMIRPLCEAEKLEEARNILSTMKEENLNPTIETYHAFLHVGDFEGALEVFNCMKVSSLGPTGDTFLLVLGKFFKMEQPEQALKIWAEMKHYEQSEEYA</sequence>
<dbReference type="Proteomes" id="UP000504621">
    <property type="component" value="Unplaced"/>
</dbReference>
<dbReference type="Pfam" id="PF17177">
    <property type="entry name" value="PPR_long"/>
    <property type="match status" value="1"/>
</dbReference>
<dbReference type="RefSeq" id="XP_021298501.1">
    <property type="nucleotide sequence ID" value="XM_021442826.1"/>
</dbReference>
<reference evidence="6" key="1">
    <citation type="submission" date="2025-08" db="UniProtKB">
        <authorList>
            <consortium name="RefSeq"/>
        </authorList>
    </citation>
    <scope>IDENTIFICATION</scope>
    <source>
        <tissue evidence="6">Leaf</tissue>
    </source>
</reference>
<keyword evidence="5" id="KW-1185">Reference proteome</keyword>
<evidence type="ECO:0000256" key="3">
    <source>
        <dbReference type="PROSITE-ProRule" id="PRU00708"/>
    </source>
</evidence>